<feature type="domain" description="BON" evidence="2">
    <location>
        <begin position="43"/>
        <end position="110"/>
    </location>
</feature>
<gene>
    <name evidence="3" type="ORF">SAMN05421742_11234</name>
</gene>
<dbReference type="InterPro" id="IPR014004">
    <property type="entry name" value="Transpt-assoc_nodulatn_dom_bac"/>
</dbReference>
<dbReference type="Pfam" id="PF04972">
    <property type="entry name" value="BON"/>
    <property type="match status" value="1"/>
</dbReference>
<dbReference type="Gene3D" id="3.30.1340.30">
    <property type="match status" value="1"/>
</dbReference>
<reference evidence="4" key="1">
    <citation type="submission" date="2016-10" db="EMBL/GenBank/DDBJ databases">
        <authorList>
            <person name="Varghese N."/>
            <person name="Submissions S."/>
        </authorList>
    </citation>
    <scope>NUCLEOTIDE SEQUENCE [LARGE SCALE GENOMIC DNA]</scope>
    <source>
        <strain evidence="4">930I</strain>
    </source>
</reference>
<dbReference type="InterPro" id="IPR007055">
    <property type="entry name" value="BON_dom"/>
</dbReference>
<dbReference type="PROSITE" id="PS50914">
    <property type="entry name" value="BON"/>
    <property type="match status" value="1"/>
</dbReference>
<evidence type="ECO:0000313" key="3">
    <source>
        <dbReference type="EMBL" id="SDH77364.1"/>
    </source>
</evidence>
<dbReference type="Proteomes" id="UP000217076">
    <property type="component" value="Unassembled WGS sequence"/>
</dbReference>
<dbReference type="PANTHER" id="PTHR34606">
    <property type="entry name" value="BON DOMAIN-CONTAINING PROTEIN"/>
    <property type="match status" value="1"/>
</dbReference>
<accession>A0A1G8F5H0</accession>
<protein>
    <submittedName>
        <fullName evidence="3">BON domain-containing protein</fullName>
    </submittedName>
</protein>
<dbReference type="InterPro" id="IPR051686">
    <property type="entry name" value="Lipoprotein_DolP"/>
</dbReference>
<dbReference type="STRING" id="83401.SAMN05421742_11234"/>
<sequence>MTSPRFIHRALLPALLVLAGLTVGSMAACTSTSTSESTGEYLDDTVISSKVRAAIVGDQGLTVFKIDVETYKGVVQLSGFVDSAASRQRAGAVAADVTGVRQVRNDLVIK</sequence>
<dbReference type="AlphaFoldDB" id="A0A1G8F5H0"/>
<feature type="signal peptide" evidence="1">
    <location>
        <begin position="1"/>
        <end position="27"/>
    </location>
</feature>
<keyword evidence="4" id="KW-1185">Reference proteome</keyword>
<dbReference type="EMBL" id="FNCV01000012">
    <property type="protein sequence ID" value="SDH77364.1"/>
    <property type="molecule type" value="Genomic_DNA"/>
</dbReference>
<dbReference type="PANTHER" id="PTHR34606:SF16">
    <property type="entry name" value="BON DOMAIN-CONTAINING PROTEIN"/>
    <property type="match status" value="1"/>
</dbReference>
<feature type="chain" id="PRO_5011478227" evidence="1">
    <location>
        <begin position="28"/>
        <end position="110"/>
    </location>
</feature>
<dbReference type="PROSITE" id="PS51257">
    <property type="entry name" value="PROKAR_LIPOPROTEIN"/>
    <property type="match status" value="1"/>
</dbReference>
<evidence type="ECO:0000259" key="2">
    <source>
        <dbReference type="PROSITE" id="PS50914"/>
    </source>
</evidence>
<dbReference type="SMART" id="SM00749">
    <property type="entry name" value="BON"/>
    <property type="match status" value="1"/>
</dbReference>
<organism evidence="3 4">
    <name type="scientific">Roseospirillum parvum</name>
    <dbReference type="NCBI Taxonomy" id="83401"/>
    <lineage>
        <taxon>Bacteria</taxon>
        <taxon>Pseudomonadati</taxon>
        <taxon>Pseudomonadota</taxon>
        <taxon>Alphaproteobacteria</taxon>
        <taxon>Rhodospirillales</taxon>
        <taxon>Rhodospirillaceae</taxon>
        <taxon>Roseospirillum</taxon>
    </lineage>
</organism>
<dbReference type="RefSeq" id="WP_245689546.1">
    <property type="nucleotide sequence ID" value="NZ_FNCV01000012.1"/>
</dbReference>
<evidence type="ECO:0000256" key="1">
    <source>
        <dbReference type="SAM" id="SignalP"/>
    </source>
</evidence>
<name>A0A1G8F5H0_9PROT</name>
<evidence type="ECO:0000313" key="4">
    <source>
        <dbReference type="Proteomes" id="UP000217076"/>
    </source>
</evidence>
<keyword evidence="1" id="KW-0732">Signal</keyword>
<proteinExistence type="predicted"/>